<dbReference type="AlphaFoldDB" id="A0A9Q0H749"/>
<gene>
    <name evidence="1" type="ORF">NE237_025485</name>
</gene>
<keyword evidence="2" id="KW-1185">Reference proteome</keyword>
<sequence>MDKYTLGCFKGKWSQCNQSRNNSGNSASRSSRHHILGKIHSFLSHGVESFPSPRVTDQVDPVLGNAHLLSQSIEVAPRYQGVESPVEASERRIQIDGPTQSRSEQCHHVDQEEENRITTAILEATSIVPQIPSPKLRSFVVYDKIRAKFVRR</sequence>
<dbReference type="EMBL" id="JAMYWD010000010">
    <property type="protein sequence ID" value="KAJ4958374.1"/>
    <property type="molecule type" value="Genomic_DNA"/>
</dbReference>
<reference evidence="1" key="1">
    <citation type="journal article" date="2023" name="Plant J.">
        <title>The genome of the king protea, Protea cynaroides.</title>
        <authorList>
            <person name="Chang J."/>
            <person name="Duong T.A."/>
            <person name="Schoeman C."/>
            <person name="Ma X."/>
            <person name="Roodt D."/>
            <person name="Barker N."/>
            <person name="Li Z."/>
            <person name="Van de Peer Y."/>
            <person name="Mizrachi E."/>
        </authorList>
    </citation>
    <scope>NUCLEOTIDE SEQUENCE</scope>
    <source>
        <tissue evidence="1">Young leaves</tissue>
    </source>
</reference>
<accession>A0A9Q0H749</accession>
<dbReference type="Proteomes" id="UP001141806">
    <property type="component" value="Unassembled WGS sequence"/>
</dbReference>
<comment type="caution">
    <text evidence="1">The sequence shown here is derived from an EMBL/GenBank/DDBJ whole genome shotgun (WGS) entry which is preliminary data.</text>
</comment>
<evidence type="ECO:0000313" key="1">
    <source>
        <dbReference type="EMBL" id="KAJ4958374.1"/>
    </source>
</evidence>
<evidence type="ECO:0000313" key="2">
    <source>
        <dbReference type="Proteomes" id="UP001141806"/>
    </source>
</evidence>
<proteinExistence type="predicted"/>
<name>A0A9Q0H749_9MAGN</name>
<protein>
    <submittedName>
        <fullName evidence="1">Uncharacterized protein</fullName>
    </submittedName>
</protein>
<organism evidence="1 2">
    <name type="scientific">Protea cynaroides</name>
    <dbReference type="NCBI Taxonomy" id="273540"/>
    <lineage>
        <taxon>Eukaryota</taxon>
        <taxon>Viridiplantae</taxon>
        <taxon>Streptophyta</taxon>
        <taxon>Embryophyta</taxon>
        <taxon>Tracheophyta</taxon>
        <taxon>Spermatophyta</taxon>
        <taxon>Magnoliopsida</taxon>
        <taxon>Proteales</taxon>
        <taxon>Proteaceae</taxon>
        <taxon>Protea</taxon>
    </lineage>
</organism>